<dbReference type="CDD" id="cd16917">
    <property type="entry name" value="HATPase_UhpB-NarQ-NarX-like"/>
    <property type="match status" value="1"/>
</dbReference>
<sequence length="1030" mass="113522">MAQQGMAEPQRTGTKIPNRNMITLAKQALRLIISTTMMMMMMMILSLSQVIAADFPKRADQLLHTTFVHTKWLVRDGAPPGANDIAQTPDGWIWFSSPVGLFRFDGMAFTRFKPPLGQTMASSTTRIGVLNDGTLWAAAKFGGLYLIKDESFRVFKQGENNFPQGAMGDVLRDNSGTLWVASWQGLFSLPQGSATWRKMNAETGLPETPVNDLLLDKNGTMWALAPKAIYARPKQESRFRKVSDKNGWGRLAESPDHSIWSTDMSGKGVKKLWPELKGPKDRFLEQPQFNAFNFLIDRSGSFWLPKNGELIKIEFAQQEPQVKTYASEQGLSGATVNAVFEDHEGSIWVATDHGINQTRPSRMALLSQPAVFGEAQALLGGSDGELWIDNNYFRHIDNAPEPFAPRPQQKDLITALYRDPHGIVWCASLDGLWKLDGLKRKKVNLPPEINQLSSFVIYALAMDEDSGLWLSLGLETWRMKDGIWKKYGGLPALKNAPVTAMTPGLAKSLWLGSLGSTIYVLRNGQVHKLDAFQNADIGTVMQIVPRKDGALVSGENGLVVYDGRRIFRIRGEHDELFPGITGLVVMPNGDLWANSGVGLFHISATEIVKLQGNPNHAVRYRKFDENDGLIGTAPPHGPLPSMIRTGTGELIISTLSGTYRFNPAQPGTNMAPAPVKITGIAAAGNSHSPTGGLILDSAADSVRIDYTALSFTSPQRVNFRYKLDGIDQQWQEAGTLRTAIYTNLAPGKYTFKVVAANEDGLWDQKGAEVSFEIPPTVTQTGWFKLLCLLILLMLAWSLHRLRLHVALRRLAVSFEVRAAERERIARDLHDTLLQSVQGLILVFTGIVKRLPDSEPLKARMENALEMATGVMNEGRHKVTVLRSAVTAHNELTASLEHFGYHLAEQHKIAFTMQVRGEARPLRAHVHDELLMIGREAMRNAFAHAHPTNVTVDLAYDDKGVTLCVTDNGCGIDTDLQMGRPGHWGVEGMRERAAQLGASIGLCTGKGQGTTWKIQIAAQLAYSKTGTSSLL</sequence>
<gene>
    <name evidence="8" type="ORF">EWM63_28175</name>
</gene>
<dbReference type="RefSeq" id="WP_130189477.1">
    <property type="nucleotide sequence ID" value="NZ_CP035913.1"/>
</dbReference>
<dbReference type="Gene3D" id="2.60.40.10">
    <property type="entry name" value="Immunoglobulins"/>
    <property type="match status" value="1"/>
</dbReference>
<keyword evidence="4" id="KW-0812">Transmembrane</keyword>
<protein>
    <recommendedName>
        <fullName evidence="10">Histidine kinase/HSP90-like ATPase domain-containing protein</fullName>
    </recommendedName>
</protein>
<dbReference type="PANTHER" id="PTHR24421:SF62">
    <property type="entry name" value="SENSORY TRANSDUCTION HISTIDINE KINASE"/>
    <property type="match status" value="1"/>
</dbReference>
<dbReference type="Proteomes" id="UP000290637">
    <property type="component" value="Chromosome"/>
</dbReference>
<dbReference type="Gene3D" id="3.30.565.10">
    <property type="entry name" value="Histidine kinase-like ATPase, C-terminal domain"/>
    <property type="match status" value="1"/>
</dbReference>
<evidence type="ECO:0000256" key="3">
    <source>
        <dbReference type="ARBA" id="ARBA00023012"/>
    </source>
</evidence>
<organism evidence="8 9">
    <name type="scientific">Pseudoduganella lutea</name>
    <dbReference type="NCBI Taxonomy" id="321985"/>
    <lineage>
        <taxon>Bacteria</taxon>
        <taxon>Pseudomonadati</taxon>
        <taxon>Pseudomonadota</taxon>
        <taxon>Betaproteobacteria</taxon>
        <taxon>Burkholderiales</taxon>
        <taxon>Oxalobacteraceae</taxon>
        <taxon>Telluria group</taxon>
        <taxon>Pseudoduganella</taxon>
    </lineage>
</organism>
<dbReference type="Pfam" id="PF07494">
    <property type="entry name" value="Reg_prop"/>
    <property type="match status" value="1"/>
</dbReference>
<keyword evidence="4" id="KW-0472">Membrane</keyword>
<dbReference type="GO" id="GO:0016020">
    <property type="term" value="C:membrane"/>
    <property type="evidence" value="ECO:0007669"/>
    <property type="project" value="InterPro"/>
</dbReference>
<dbReference type="KEGG" id="plue:EWM63_28175"/>
<dbReference type="InterPro" id="IPR013783">
    <property type="entry name" value="Ig-like_fold"/>
</dbReference>
<dbReference type="GO" id="GO:0000155">
    <property type="term" value="F:phosphorelay sensor kinase activity"/>
    <property type="evidence" value="ECO:0007669"/>
    <property type="project" value="InterPro"/>
</dbReference>
<dbReference type="OrthoDB" id="5384984at2"/>
<keyword evidence="1" id="KW-0808">Transferase</keyword>
<dbReference type="Gene3D" id="1.20.5.1930">
    <property type="match status" value="1"/>
</dbReference>
<dbReference type="Pfam" id="PF07730">
    <property type="entry name" value="HisKA_3"/>
    <property type="match status" value="1"/>
</dbReference>
<dbReference type="InterPro" id="IPR011712">
    <property type="entry name" value="Sig_transdc_His_kin_sub3_dim/P"/>
</dbReference>
<keyword evidence="2" id="KW-0418">Kinase</keyword>
<dbReference type="Pfam" id="PF07495">
    <property type="entry name" value="Y_Y_Y"/>
    <property type="match status" value="1"/>
</dbReference>
<proteinExistence type="predicted"/>
<reference evidence="8 9" key="1">
    <citation type="submission" date="2019-02" db="EMBL/GenBank/DDBJ databases">
        <title>Draft Genome Sequences of Six Type Strains of the Genus Massilia.</title>
        <authorList>
            <person name="Miess H."/>
            <person name="Frediansyhah A."/>
            <person name="Gross H."/>
        </authorList>
    </citation>
    <scope>NUCLEOTIDE SEQUENCE [LARGE SCALE GENOMIC DNA]</scope>
    <source>
        <strain evidence="8 9">DSM 17473</strain>
    </source>
</reference>
<dbReference type="InterPro" id="IPR003594">
    <property type="entry name" value="HATPase_dom"/>
</dbReference>
<dbReference type="InterPro" id="IPR050482">
    <property type="entry name" value="Sensor_HK_TwoCompSys"/>
</dbReference>
<feature type="domain" description="Histidine kinase/HSP90-like ATPase" evidence="5">
    <location>
        <begin position="928"/>
        <end position="1015"/>
    </location>
</feature>
<dbReference type="InterPro" id="IPR011123">
    <property type="entry name" value="Y_Y_Y"/>
</dbReference>
<dbReference type="GO" id="GO:0046983">
    <property type="term" value="F:protein dimerization activity"/>
    <property type="evidence" value="ECO:0007669"/>
    <property type="project" value="InterPro"/>
</dbReference>
<dbReference type="Pfam" id="PF02518">
    <property type="entry name" value="HATPase_c"/>
    <property type="match status" value="1"/>
</dbReference>
<keyword evidence="3" id="KW-0902">Two-component regulatory system</keyword>
<name>A0A4P6L480_9BURK</name>
<evidence type="ECO:0000313" key="8">
    <source>
        <dbReference type="EMBL" id="QBE66369.1"/>
    </source>
</evidence>
<dbReference type="InterPro" id="IPR011110">
    <property type="entry name" value="Reg_prop"/>
</dbReference>
<evidence type="ECO:0000313" key="9">
    <source>
        <dbReference type="Proteomes" id="UP000290637"/>
    </source>
</evidence>
<evidence type="ECO:0000259" key="5">
    <source>
        <dbReference type="Pfam" id="PF02518"/>
    </source>
</evidence>
<dbReference type="InterPro" id="IPR015943">
    <property type="entry name" value="WD40/YVTN_repeat-like_dom_sf"/>
</dbReference>
<dbReference type="SUPFAM" id="SSF63829">
    <property type="entry name" value="Calcium-dependent phosphotriesterase"/>
    <property type="match status" value="2"/>
</dbReference>
<dbReference type="Gene3D" id="2.130.10.10">
    <property type="entry name" value="YVTN repeat-like/Quinoprotein amine dehydrogenase"/>
    <property type="match status" value="2"/>
</dbReference>
<evidence type="ECO:0000259" key="6">
    <source>
        <dbReference type="Pfam" id="PF07495"/>
    </source>
</evidence>
<feature type="domain" description="Signal transduction histidine kinase subgroup 3 dimerisation and phosphoacceptor" evidence="7">
    <location>
        <begin position="820"/>
        <end position="884"/>
    </location>
</feature>
<evidence type="ECO:0008006" key="10">
    <source>
        <dbReference type="Google" id="ProtNLM"/>
    </source>
</evidence>
<evidence type="ECO:0000256" key="4">
    <source>
        <dbReference type="SAM" id="Phobius"/>
    </source>
</evidence>
<dbReference type="InterPro" id="IPR036890">
    <property type="entry name" value="HATPase_C_sf"/>
</dbReference>
<feature type="domain" description="Two component regulator three Y" evidence="6">
    <location>
        <begin position="711"/>
        <end position="773"/>
    </location>
</feature>
<dbReference type="SUPFAM" id="SSF55874">
    <property type="entry name" value="ATPase domain of HSP90 chaperone/DNA topoisomerase II/histidine kinase"/>
    <property type="match status" value="1"/>
</dbReference>
<evidence type="ECO:0000259" key="7">
    <source>
        <dbReference type="Pfam" id="PF07730"/>
    </source>
</evidence>
<keyword evidence="9" id="KW-1185">Reference proteome</keyword>
<feature type="transmembrane region" description="Helical" evidence="4">
    <location>
        <begin position="28"/>
        <end position="52"/>
    </location>
</feature>
<keyword evidence="4" id="KW-1133">Transmembrane helix</keyword>
<dbReference type="AlphaFoldDB" id="A0A4P6L480"/>
<evidence type="ECO:0000256" key="2">
    <source>
        <dbReference type="ARBA" id="ARBA00022777"/>
    </source>
</evidence>
<evidence type="ECO:0000256" key="1">
    <source>
        <dbReference type="ARBA" id="ARBA00022679"/>
    </source>
</evidence>
<dbReference type="PANTHER" id="PTHR24421">
    <property type="entry name" value="NITRATE/NITRITE SENSOR PROTEIN NARX-RELATED"/>
    <property type="match status" value="1"/>
</dbReference>
<dbReference type="EMBL" id="CP035913">
    <property type="protein sequence ID" value="QBE66369.1"/>
    <property type="molecule type" value="Genomic_DNA"/>
</dbReference>
<accession>A0A4P6L480</accession>